<dbReference type="RefSeq" id="WP_257766865.1">
    <property type="nucleotide sequence ID" value="NZ_CP102480.1"/>
</dbReference>
<dbReference type="AlphaFoldDB" id="A0A9J7ASN1"/>
<dbReference type="Pfam" id="PF00583">
    <property type="entry name" value="Acetyltransf_1"/>
    <property type="match status" value="1"/>
</dbReference>
<proteinExistence type="predicted"/>
<dbReference type="InterPro" id="IPR016181">
    <property type="entry name" value="Acyl_CoA_acyltransferase"/>
</dbReference>
<accession>A0A9J7ASN1</accession>
<dbReference type="KEGG" id="naci:NUH88_13140"/>
<keyword evidence="2" id="KW-0012">Acyltransferase</keyword>
<evidence type="ECO:0000259" key="1">
    <source>
        <dbReference type="PROSITE" id="PS51186"/>
    </source>
</evidence>
<evidence type="ECO:0000313" key="3">
    <source>
        <dbReference type="Proteomes" id="UP001060336"/>
    </source>
</evidence>
<dbReference type="Proteomes" id="UP001060336">
    <property type="component" value="Chromosome"/>
</dbReference>
<keyword evidence="3" id="KW-1185">Reference proteome</keyword>
<dbReference type="Gene3D" id="3.40.630.30">
    <property type="match status" value="1"/>
</dbReference>
<dbReference type="PROSITE" id="PS51186">
    <property type="entry name" value="GNAT"/>
    <property type="match status" value="1"/>
</dbReference>
<feature type="domain" description="N-acetyltransferase" evidence="1">
    <location>
        <begin position="10"/>
        <end position="150"/>
    </location>
</feature>
<dbReference type="EC" id="2.3.1.-" evidence="2"/>
<dbReference type="CDD" id="cd04301">
    <property type="entry name" value="NAT_SF"/>
    <property type="match status" value="1"/>
</dbReference>
<gene>
    <name evidence="2" type="ORF">NUH88_13140</name>
</gene>
<dbReference type="GO" id="GO:0016747">
    <property type="term" value="F:acyltransferase activity, transferring groups other than amino-acyl groups"/>
    <property type="evidence" value="ECO:0007669"/>
    <property type="project" value="InterPro"/>
</dbReference>
<dbReference type="SUPFAM" id="SSF55729">
    <property type="entry name" value="Acyl-CoA N-acyltransferases (Nat)"/>
    <property type="match status" value="1"/>
</dbReference>
<organism evidence="2 3">
    <name type="scientific">Nisaea acidiphila</name>
    <dbReference type="NCBI Taxonomy" id="1862145"/>
    <lineage>
        <taxon>Bacteria</taxon>
        <taxon>Pseudomonadati</taxon>
        <taxon>Pseudomonadota</taxon>
        <taxon>Alphaproteobacteria</taxon>
        <taxon>Rhodospirillales</taxon>
        <taxon>Thalassobaculaceae</taxon>
        <taxon>Nisaea</taxon>
    </lineage>
</organism>
<sequence>MSEPVEAAELVFARFEANDLAEYQSWFTDGELSRRLSYPDERWFSYLGADHVACWAVKSGAGEMIAVVQADREPDGACFFDIALRPQLRGQGLGRKVLDAFISGPARAYRELRATVVPDNQASIAMVRRRGFRQGEAPDEDGFLQFSLTV</sequence>
<evidence type="ECO:0000313" key="2">
    <source>
        <dbReference type="EMBL" id="UUX48357.1"/>
    </source>
</evidence>
<name>A0A9J7ASN1_9PROT</name>
<reference evidence="2" key="1">
    <citation type="submission" date="2022-08" db="EMBL/GenBank/DDBJ databases">
        <title>Nisaea acidiphila sp. nov., isolated from a marine algal debris and emended description of the genus Nisaea Urios et al. 2008.</title>
        <authorList>
            <person name="Kwon K."/>
        </authorList>
    </citation>
    <scope>NUCLEOTIDE SEQUENCE</scope>
    <source>
        <strain evidence="2">MEBiC11861</strain>
    </source>
</reference>
<keyword evidence="2" id="KW-0808">Transferase</keyword>
<dbReference type="InterPro" id="IPR000182">
    <property type="entry name" value="GNAT_dom"/>
</dbReference>
<protein>
    <submittedName>
        <fullName evidence="2">GNAT family N-acetyltransferase</fullName>
        <ecNumber evidence="2">2.3.1.-</ecNumber>
    </submittedName>
</protein>
<dbReference type="EMBL" id="CP102480">
    <property type="protein sequence ID" value="UUX48357.1"/>
    <property type="molecule type" value="Genomic_DNA"/>
</dbReference>